<protein>
    <submittedName>
        <fullName evidence="2">Glyoxalase</fullName>
    </submittedName>
</protein>
<evidence type="ECO:0000259" key="1">
    <source>
        <dbReference type="PROSITE" id="PS51819"/>
    </source>
</evidence>
<dbReference type="RefSeq" id="WP_119894546.1">
    <property type="nucleotide sequence ID" value="NZ_CP032419.1"/>
</dbReference>
<dbReference type="PANTHER" id="PTHR34109">
    <property type="entry name" value="BNAUNNG04460D PROTEIN-RELATED"/>
    <property type="match status" value="1"/>
</dbReference>
<dbReference type="InterPro" id="IPR037523">
    <property type="entry name" value="VOC_core"/>
</dbReference>
<dbReference type="Gene3D" id="3.30.720.110">
    <property type="match status" value="1"/>
</dbReference>
<dbReference type="Proteomes" id="UP000265560">
    <property type="component" value="Chromosome"/>
</dbReference>
<sequence>MSNFAKNTRTNLIPCLRYRDAPAAIAWLGRTFGFTEHLVVPDGQGGIAHAQLCCGNGMLMLGSVDEQSECGRLMRQPQQVGGNTQSLYVVVERVDELCARVKAGGAEIVIDIQDEDYGGRGFSCRDPEGHLWSFGSYDPWDDVDSGA</sequence>
<dbReference type="Gene3D" id="3.30.720.120">
    <property type="match status" value="1"/>
</dbReference>
<evidence type="ECO:0000313" key="3">
    <source>
        <dbReference type="Proteomes" id="UP000265560"/>
    </source>
</evidence>
<dbReference type="CDD" id="cd08355">
    <property type="entry name" value="TioX_like"/>
    <property type="match status" value="1"/>
</dbReference>
<evidence type="ECO:0000313" key="2">
    <source>
        <dbReference type="EMBL" id="AYC33891.1"/>
    </source>
</evidence>
<dbReference type="PROSITE" id="PS51819">
    <property type="entry name" value="VOC"/>
    <property type="match status" value="1"/>
</dbReference>
<dbReference type="AlphaFoldDB" id="A0A385Z5D4"/>
<gene>
    <name evidence="2" type="ORF">D3880_16665</name>
</gene>
<dbReference type="InterPro" id="IPR029068">
    <property type="entry name" value="Glyas_Bleomycin-R_OHBP_Dase"/>
</dbReference>
<dbReference type="PANTHER" id="PTHR34109:SF1">
    <property type="entry name" value="VOC DOMAIN-CONTAINING PROTEIN"/>
    <property type="match status" value="1"/>
</dbReference>
<dbReference type="Pfam" id="PF00903">
    <property type="entry name" value="Glyoxalase"/>
    <property type="match status" value="1"/>
</dbReference>
<dbReference type="SUPFAM" id="SSF54593">
    <property type="entry name" value="Glyoxalase/Bleomycin resistance protein/Dihydroxybiphenyl dioxygenase"/>
    <property type="match status" value="1"/>
</dbReference>
<name>A0A385Z5D4_9PSED</name>
<dbReference type="OrthoDB" id="9806868at2"/>
<feature type="domain" description="VOC" evidence="1">
    <location>
        <begin position="9"/>
        <end position="137"/>
    </location>
</feature>
<dbReference type="InterPro" id="IPR004360">
    <property type="entry name" value="Glyas_Fos-R_dOase_dom"/>
</dbReference>
<accession>A0A385Z5D4</accession>
<reference evidence="3" key="1">
    <citation type="submission" date="2018-09" db="EMBL/GenBank/DDBJ databases">
        <authorList>
            <person name="Zhu H."/>
        </authorList>
    </citation>
    <scope>NUCLEOTIDE SEQUENCE [LARGE SCALE GENOMIC DNA]</scope>
    <source>
        <strain evidence="3">K2W31S-8</strain>
    </source>
</reference>
<dbReference type="EMBL" id="CP032419">
    <property type="protein sequence ID" value="AYC33891.1"/>
    <property type="molecule type" value="Genomic_DNA"/>
</dbReference>
<dbReference type="KEGG" id="pcav:D3880_16665"/>
<organism evidence="2 3">
    <name type="scientific">Pseudomonas cavernae</name>
    <dbReference type="NCBI Taxonomy" id="2320867"/>
    <lineage>
        <taxon>Bacteria</taxon>
        <taxon>Pseudomonadati</taxon>
        <taxon>Pseudomonadota</taxon>
        <taxon>Gammaproteobacteria</taxon>
        <taxon>Pseudomonadales</taxon>
        <taxon>Pseudomonadaceae</taxon>
        <taxon>Pseudomonas</taxon>
    </lineage>
</organism>
<keyword evidence="3" id="KW-1185">Reference proteome</keyword>
<proteinExistence type="predicted"/>